<dbReference type="InterPro" id="IPR036318">
    <property type="entry name" value="FAD-bd_PCMH-like_sf"/>
</dbReference>
<dbReference type="InterPro" id="IPR016166">
    <property type="entry name" value="FAD-bd_PCMH"/>
</dbReference>
<reference evidence="5" key="1">
    <citation type="journal article" date="2020" name="mSystems">
        <title>Genome- and Community-Level Interaction Insights into Carbon Utilization and Element Cycling Functions of Hydrothermarchaeota in Hydrothermal Sediment.</title>
        <authorList>
            <person name="Zhou Z."/>
            <person name="Liu Y."/>
            <person name="Xu W."/>
            <person name="Pan J."/>
            <person name="Luo Z.H."/>
            <person name="Li M."/>
        </authorList>
    </citation>
    <scope>NUCLEOTIDE SEQUENCE [LARGE SCALE GENOMIC DNA]</scope>
    <source>
        <strain evidence="5">SpSt-573</strain>
    </source>
</reference>
<dbReference type="EMBL" id="DSYK01000331">
    <property type="protein sequence ID" value="HGS21523.1"/>
    <property type="molecule type" value="Genomic_DNA"/>
</dbReference>
<evidence type="ECO:0000256" key="3">
    <source>
        <dbReference type="ARBA" id="ARBA00023002"/>
    </source>
</evidence>
<dbReference type="InterPro" id="IPR002346">
    <property type="entry name" value="Mopterin_DH_FAD-bd"/>
</dbReference>
<protein>
    <recommendedName>
        <fullName evidence="4">FAD-binding PCMH-type domain-containing protein</fullName>
    </recommendedName>
</protein>
<dbReference type="SUPFAM" id="SSF55447">
    <property type="entry name" value="CO dehydrogenase flavoprotein C-terminal domain-like"/>
    <property type="match status" value="1"/>
</dbReference>
<dbReference type="Gene3D" id="3.30.43.10">
    <property type="entry name" value="Uridine Diphospho-n-acetylenolpyruvylglucosamine Reductase, domain 2"/>
    <property type="match status" value="1"/>
</dbReference>
<feature type="domain" description="FAD-binding PCMH-type" evidence="4">
    <location>
        <begin position="1"/>
        <end position="178"/>
    </location>
</feature>
<gene>
    <name evidence="5" type="ORF">ENT37_06615</name>
</gene>
<accession>A0A7C4PIX9</accession>
<dbReference type="GO" id="GO:0016491">
    <property type="term" value="F:oxidoreductase activity"/>
    <property type="evidence" value="ECO:0007669"/>
    <property type="project" value="UniProtKB-KW"/>
</dbReference>
<evidence type="ECO:0000256" key="1">
    <source>
        <dbReference type="ARBA" id="ARBA00022630"/>
    </source>
</evidence>
<dbReference type="Gene3D" id="3.30.465.10">
    <property type="match status" value="1"/>
</dbReference>
<dbReference type="PANTHER" id="PTHR42659:SF2">
    <property type="entry name" value="XANTHINE DEHYDROGENASE SUBUNIT C-RELATED"/>
    <property type="match status" value="1"/>
</dbReference>
<dbReference type="SMART" id="SM01092">
    <property type="entry name" value="CO_deh_flav_C"/>
    <property type="match status" value="1"/>
</dbReference>
<dbReference type="Gene3D" id="3.30.390.50">
    <property type="entry name" value="CO dehydrogenase flavoprotein, C-terminal domain"/>
    <property type="match status" value="1"/>
</dbReference>
<sequence>MNLWKEYYLPTTLKQALQFLSESPPPVRIIAGGTDLLLDLQQGRHEPVHTLVDVTRIEELNRLEIDDDHLFIGAAVPICCIADSPLVHFHARAIAEGCSLIGGPQVRNVATLGGNVAHALPAADGTIGLVALDAIAEIIDVHGSRLVPILDLFQGPGRSSLIPGKDILVGFRIPLRHPGQASSFRRIMRPQGVALPILNMAVWVKRVADTISRTRIAVGPSGPKPQRASIIEVFLEGKPWNRETISEATRLMRQAFSFRSSPYRATAEYRYEVCQQLFIEAFSSAWKRAGEEWQKE</sequence>
<keyword evidence="1" id="KW-0285">Flavoprotein</keyword>
<organism evidence="5">
    <name type="scientific">Anaerolinea thermolimosa</name>
    <dbReference type="NCBI Taxonomy" id="229919"/>
    <lineage>
        <taxon>Bacteria</taxon>
        <taxon>Bacillati</taxon>
        <taxon>Chloroflexota</taxon>
        <taxon>Anaerolineae</taxon>
        <taxon>Anaerolineales</taxon>
        <taxon>Anaerolineaceae</taxon>
        <taxon>Anaerolinea</taxon>
    </lineage>
</organism>
<comment type="caution">
    <text evidence="5">The sequence shown here is derived from an EMBL/GenBank/DDBJ whole genome shotgun (WGS) entry which is preliminary data.</text>
</comment>
<evidence type="ECO:0000256" key="2">
    <source>
        <dbReference type="ARBA" id="ARBA00022827"/>
    </source>
</evidence>
<keyword evidence="2" id="KW-0274">FAD</keyword>
<evidence type="ECO:0000259" key="4">
    <source>
        <dbReference type="PROSITE" id="PS51387"/>
    </source>
</evidence>
<keyword evidence="3" id="KW-0560">Oxidoreductase</keyword>
<evidence type="ECO:0000313" key="5">
    <source>
        <dbReference type="EMBL" id="HGS21523.1"/>
    </source>
</evidence>
<dbReference type="PROSITE" id="PS51387">
    <property type="entry name" value="FAD_PCMH"/>
    <property type="match status" value="1"/>
</dbReference>
<dbReference type="Pfam" id="PF03450">
    <property type="entry name" value="CO_deh_flav_C"/>
    <property type="match status" value="1"/>
</dbReference>
<dbReference type="AlphaFoldDB" id="A0A7C4PIX9"/>
<dbReference type="InterPro" id="IPR005107">
    <property type="entry name" value="CO_DH_flav_C"/>
</dbReference>
<dbReference type="InterPro" id="IPR016167">
    <property type="entry name" value="FAD-bd_PCMH_sub1"/>
</dbReference>
<dbReference type="InterPro" id="IPR016169">
    <property type="entry name" value="FAD-bd_PCMH_sub2"/>
</dbReference>
<proteinExistence type="predicted"/>
<dbReference type="InterPro" id="IPR036683">
    <property type="entry name" value="CO_DH_flav_C_dom_sf"/>
</dbReference>
<dbReference type="Pfam" id="PF00941">
    <property type="entry name" value="FAD_binding_5"/>
    <property type="match status" value="1"/>
</dbReference>
<dbReference type="SUPFAM" id="SSF56176">
    <property type="entry name" value="FAD-binding/transporter-associated domain-like"/>
    <property type="match status" value="1"/>
</dbReference>
<dbReference type="PANTHER" id="PTHR42659">
    <property type="entry name" value="XANTHINE DEHYDROGENASE SUBUNIT C-RELATED"/>
    <property type="match status" value="1"/>
</dbReference>
<dbReference type="InterPro" id="IPR051312">
    <property type="entry name" value="Diverse_Substr_Oxidored"/>
</dbReference>
<name>A0A7C4PIX9_9CHLR</name>
<dbReference type="GO" id="GO:0071949">
    <property type="term" value="F:FAD binding"/>
    <property type="evidence" value="ECO:0007669"/>
    <property type="project" value="InterPro"/>
</dbReference>